<evidence type="ECO:0000313" key="12">
    <source>
        <dbReference type="Proteomes" id="UP000823615"/>
    </source>
</evidence>
<feature type="domain" description="Response regulatory" evidence="10">
    <location>
        <begin position="7"/>
        <end position="124"/>
    </location>
</feature>
<dbReference type="PROSITE" id="PS00041">
    <property type="entry name" value="HTH_ARAC_FAMILY_1"/>
    <property type="match status" value="1"/>
</dbReference>
<dbReference type="GO" id="GO:0003700">
    <property type="term" value="F:DNA-binding transcription factor activity"/>
    <property type="evidence" value="ECO:0007669"/>
    <property type="project" value="InterPro"/>
</dbReference>
<evidence type="ECO:0000256" key="5">
    <source>
        <dbReference type="ARBA" id="ARBA00023015"/>
    </source>
</evidence>
<dbReference type="AlphaFoldDB" id="A0A9D9H4C6"/>
<reference evidence="11" key="1">
    <citation type="submission" date="2020-10" db="EMBL/GenBank/DDBJ databases">
        <authorList>
            <person name="Gilroy R."/>
        </authorList>
    </citation>
    <scope>NUCLEOTIDE SEQUENCE</scope>
    <source>
        <strain evidence="11">7293</strain>
    </source>
</reference>
<dbReference type="InterPro" id="IPR020449">
    <property type="entry name" value="Tscrpt_reg_AraC-type_HTH"/>
</dbReference>
<dbReference type="EMBL" id="JADIMT010000004">
    <property type="protein sequence ID" value="MBO8435409.1"/>
    <property type="molecule type" value="Genomic_DNA"/>
</dbReference>
<feature type="modified residue" description="4-aspartylphosphate" evidence="8">
    <location>
        <position position="59"/>
    </location>
</feature>
<dbReference type="Pfam" id="PF12833">
    <property type="entry name" value="HTH_18"/>
    <property type="match status" value="1"/>
</dbReference>
<keyword evidence="3 8" id="KW-0597">Phosphoprotein</keyword>
<dbReference type="InterPro" id="IPR009057">
    <property type="entry name" value="Homeodomain-like_sf"/>
</dbReference>
<evidence type="ECO:0000256" key="1">
    <source>
        <dbReference type="ARBA" id="ARBA00004496"/>
    </source>
</evidence>
<name>A0A9D9H4C6_9SPIO</name>
<keyword evidence="7" id="KW-0804">Transcription</keyword>
<evidence type="ECO:0000256" key="7">
    <source>
        <dbReference type="ARBA" id="ARBA00023163"/>
    </source>
</evidence>
<dbReference type="CDD" id="cd17536">
    <property type="entry name" value="REC_YesN-like"/>
    <property type="match status" value="1"/>
</dbReference>
<dbReference type="SUPFAM" id="SSF46689">
    <property type="entry name" value="Homeodomain-like"/>
    <property type="match status" value="2"/>
</dbReference>
<gene>
    <name evidence="11" type="ORF">IAA97_00290</name>
</gene>
<sequence>MDAPYLTAILADDEPAITEGLSAMNVWQELGITVIATASTGQEALQKILSLKPDFAVMDIMMPGMTGLDVLEKLESATTDTDIIILSGYGNFDFARAALRFQAKAYLLKPVDSEELREILLELRKKRISGNEGTKISRQMLNDLSMGRLLDTSSITSLLSSGPDGLSDGSCFAMIITFPSSVKEGTLHVIEEAVAGERRIIWPENQRTVRAIFSVSSCPAFEIAEKILKALEENEFAIPTIGMGDEVRNLSSISSSFSRASLAMSYQLYDPDGRIFTSAVIATTPPDYKISDSDITPLEECIIENDKEGIGTFCASFIKKILGSTLPPPNYVYSITNWLIRETGKRFSMLLDGTGLLPEAPDITKYRTIPRLEEALTALFTRIASYIEAVYGKDEAIRKLEEKEEEDPVIKAMTSYVDSHAEEQIRLEDIADKVNLSPSYAAIYFRKKTGTTIREYILSKKMEEARKMLLEKDASVTDIAYRLGYHDYRSFSRAFKNITGKTPSEFQDGERL</sequence>
<dbReference type="GO" id="GO:0000160">
    <property type="term" value="P:phosphorelay signal transduction system"/>
    <property type="evidence" value="ECO:0007669"/>
    <property type="project" value="UniProtKB-KW"/>
</dbReference>
<dbReference type="PROSITE" id="PS01124">
    <property type="entry name" value="HTH_ARAC_FAMILY_2"/>
    <property type="match status" value="1"/>
</dbReference>
<accession>A0A9D9H4C6</accession>
<evidence type="ECO:0000259" key="10">
    <source>
        <dbReference type="PROSITE" id="PS50110"/>
    </source>
</evidence>
<comment type="subcellular location">
    <subcellularLocation>
        <location evidence="1">Cytoplasm</location>
    </subcellularLocation>
</comment>
<comment type="caution">
    <text evidence="11">The sequence shown here is derived from an EMBL/GenBank/DDBJ whole genome shotgun (WGS) entry which is preliminary data.</text>
</comment>
<dbReference type="PROSITE" id="PS50110">
    <property type="entry name" value="RESPONSE_REGULATORY"/>
    <property type="match status" value="1"/>
</dbReference>
<dbReference type="Proteomes" id="UP000823615">
    <property type="component" value="Unassembled WGS sequence"/>
</dbReference>
<dbReference type="PANTHER" id="PTHR42713">
    <property type="entry name" value="HISTIDINE KINASE-RELATED"/>
    <property type="match status" value="1"/>
</dbReference>
<keyword evidence="2" id="KW-0963">Cytoplasm</keyword>
<dbReference type="Pfam" id="PF00072">
    <property type="entry name" value="Response_reg"/>
    <property type="match status" value="1"/>
</dbReference>
<evidence type="ECO:0000313" key="11">
    <source>
        <dbReference type="EMBL" id="MBO8435409.1"/>
    </source>
</evidence>
<dbReference type="InterPro" id="IPR051552">
    <property type="entry name" value="HptR"/>
</dbReference>
<dbReference type="GO" id="GO:0005737">
    <property type="term" value="C:cytoplasm"/>
    <property type="evidence" value="ECO:0007669"/>
    <property type="project" value="UniProtKB-SubCell"/>
</dbReference>
<dbReference type="PANTHER" id="PTHR42713:SF3">
    <property type="entry name" value="TRANSCRIPTIONAL REGULATORY PROTEIN HPTR"/>
    <property type="match status" value="1"/>
</dbReference>
<evidence type="ECO:0000256" key="8">
    <source>
        <dbReference type="PROSITE-ProRule" id="PRU00169"/>
    </source>
</evidence>
<evidence type="ECO:0000259" key="9">
    <source>
        <dbReference type="PROSITE" id="PS01124"/>
    </source>
</evidence>
<evidence type="ECO:0000256" key="4">
    <source>
        <dbReference type="ARBA" id="ARBA00023012"/>
    </source>
</evidence>
<dbReference type="InterPro" id="IPR001789">
    <property type="entry name" value="Sig_transdc_resp-reg_receiver"/>
</dbReference>
<organism evidence="11 12">
    <name type="scientific">Candidatus Ornithospirochaeta stercoripullorum</name>
    <dbReference type="NCBI Taxonomy" id="2840899"/>
    <lineage>
        <taxon>Bacteria</taxon>
        <taxon>Pseudomonadati</taxon>
        <taxon>Spirochaetota</taxon>
        <taxon>Spirochaetia</taxon>
        <taxon>Spirochaetales</taxon>
        <taxon>Spirochaetaceae</taxon>
        <taxon>Spirochaetaceae incertae sedis</taxon>
        <taxon>Candidatus Ornithospirochaeta</taxon>
    </lineage>
</organism>
<dbReference type="GO" id="GO:0043565">
    <property type="term" value="F:sequence-specific DNA binding"/>
    <property type="evidence" value="ECO:0007669"/>
    <property type="project" value="InterPro"/>
</dbReference>
<dbReference type="SMART" id="SM00342">
    <property type="entry name" value="HTH_ARAC"/>
    <property type="match status" value="1"/>
</dbReference>
<dbReference type="SMART" id="SM00448">
    <property type="entry name" value="REC"/>
    <property type="match status" value="1"/>
</dbReference>
<dbReference type="Gene3D" id="1.10.10.60">
    <property type="entry name" value="Homeodomain-like"/>
    <property type="match status" value="2"/>
</dbReference>
<dbReference type="PRINTS" id="PR00032">
    <property type="entry name" value="HTHARAC"/>
</dbReference>
<dbReference type="InterPro" id="IPR011006">
    <property type="entry name" value="CheY-like_superfamily"/>
</dbReference>
<dbReference type="Gene3D" id="3.40.50.2300">
    <property type="match status" value="1"/>
</dbReference>
<protein>
    <submittedName>
        <fullName evidence="11">Response regulator</fullName>
    </submittedName>
</protein>
<keyword evidence="6" id="KW-0238">DNA-binding</keyword>
<keyword evidence="4" id="KW-0902">Two-component regulatory system</keyword>
<dbReference type="InterPro" id="IPR018062">
    <property type="entry name" value="HTH_AraC-typ_CS"/>
</dbReference>
<dbReference type="InterPro" id="IPR018060">
    <property type="entry name" value="HTH_AraC"/>
</dbReference>
<evidence type="ECO:0000256" key="6">
    <source>
        <dbReference type="ARBA" id="ARBA00023125"/>
    </source>
</evidence>
<evidence type="ECO:0000256" key="3">
    <source>
        <dbReference type="ARBA" id="ARBA00022553"/>
    </source>
</evidence>
<proteinExistence type="predicted"/>
<keyword evidence="5" id="KW-0805">Transcription regulation</keyword>
<evidence type="ECO:0000256" key="2">
    <source>
        <dbReference type="ARBA" id="ARBA00022490"/>
    </source>
</evidence>
<reference evidence="11" key="2">
    <citation type="journal article" date="2021" name="PeerJ">
        <title>Extensive microbial diversity within the chicken gut microbiome revealed by metagenomics and culture.</title>
        <authorList>
            <person name="Gilroy R."/>
            <person name="Ravi A."/>
            <person name="Getino M."/>
            <person name="Pursley I."/>
            <person name="Horton D.L."/>
            <person name="Alikhan N.F."/>
            <person name="Baker D."/>
            <person name="Gharbi K."/>
            <person name="Hall N."/>
            <person name="Watson M."/>
            <person name="Adriaenssens E.M."/>
            <person name="Foster-Nyarko E."/>
            <person name="Jarju S."/>
            <person name="Secka A."/>
            <person name="Antonio M."/>
            <person name="Oren A."/>
            <person name="Chaudhuri R.R."/>
            <person name="La Ragione R."/>
            <person name="Hildebrand F."/>
            <person name="Pallen M.J."/>
        </authorList>
    </citation>
    <scope>NUCLEOTIDE SEQUENCE</scope>
    <source>
        <strain evidence="11">7293</strain>
    </source>
</reference>
<dbReference type="SUPFAM" id="SSF52172">
    <property type="entry name" value="CheY-like"/>
    <property type="match status" value="1"/>
</dbReference>
<feature type="domain" description="HTH araC/xylS-type" evidence="9">
    <location>
        <begin position="411"/>
        <end position="509"/>
    </location>
</feature>